<dbReference type="InterPro" id="IPR035906">
    <property type="entry name" value="MetI-like_sf"/>
</dbReference>
<evidence type="ECO:0000256" key="5">
    <source>
        <dbReference type="ARBA" id="ARBA00022989"/>
    </source>
</evidence>
<dbReference type="EMBL" id="JANYMP010000003">
    <property type="protein sequence ID" value="MCS7477053.1"/>
    <property type="molecule type" value="Genomic_DNA"/>
</dbReference>
<feature type="transmembrane region" description="Helical" evidence="7">
    <location>
        <begin position="173"/>
        <end position="196"/>
    </location>
</feature>
<feature type="transmembrane region" description="Helical" evidence="7">
    <location>
        <begin position="32"/>
        <end position="51"/>
    </location>
</feature>
<evidence type="ECO:0000313" key="11">
    <source>
        <dbReference type="Proteomes" id="UP001141259"/>
    </source>
</evidence>
<feature type="domain" description="ABC transmembrane type-1" evidence="9">
    <location>
        <begin position="85"/>
        <end position="301"/>
    </location>
</feature>
<gene>
    <name evidence="10" type="ORF">NZH93_09325</name>
</gene>
<comment type="subcellular location">
    <subcellularLocation>
        <location evidence="1 7">Cell membrane</location>
        <topology evidence="1 7">Multi-pass membrane protein</topology>
    </subcellularLocation>
</comment>
<dbReference type="PROSITE" id="PS50928">
    <property type="entry name" value="ABC_TM1"/>
    <property type="match status" value="1"/>
</dbReference>
<evidence type="ECO:0000256" key="2">
    <source>
        <dbReference type="ARBA" id="ARBA00022448"/>
    </source>
</evidence>
<feature type="transmembrane region" description="Helical" evidence="7">
    <location>
        <begin position="234"/>
        <end position="254"/>
    </location>
</feature>
<dbReference type="GO" id="GO:0005886">
    <property type="term" value="C:plasma membrane"/>
    <property type="evidence" value="ECO:0007669"/>
    <property type="project" value="UniProtKB-SubCell"/>
</dbReference>
<name>A0A9X2VKX1_9PSEU</name>
<keyword evidence="5 7" id="KW-1133">Transmembrane helix</keyword>
<dbReference type="CDD" id="cd06261">
    <property type="entry name" value="TM_PBP2"/>
    <property type="match status" value="1"/>
</dbReference>
<protein>
    <submittedName>
        <fullName evidence="10">Sugar ABC transporter permease</fullName>
    </submittedName>
</protein>
<comment type="similarity">
    <text evidence="7">Belongs to the binding-protein-dependent transport system permease family.</text>
</comment>
<evidence type="ECO:0000256" key="4">
    <source>
        <dbReference type="ARBA" id="ARBA00022692"/>
    </source>
</evidence>
<dbReference type="InterPro" id="IPR051393">
    <property type="entry name" value="ABC_transporter_permease"/>
</dbReference>
<feature type="compositionally biased region" description="Polar residues" evidence="8">
    <location>
        <begin position="1"/>
        <end position="10"/>
    </location>
</feature>
<dbReference type="Proteomes" id="UP001141259">
    <property type="component" value="Unassembled WGS sequence"/>
</dbReference>
<dbReference type="InterPro" id="IPR000515">
    <property type="entry name" value="MetI-like"/>
</dbReference>
<keyword evidence="3" id="KW-1003">Cell membrane</keyword>
<keyword evidence="6 7" id="KW-0472">Membrane</keyword>
<dbReference type="AlphaFoldDB" id="A0A9X2VKX1"/>
<evidence type="ECO:0000313" key="10">
    <source>
        <dbReference type="EMBL" id="MCS7477053.1"/>
    </source>
</evidence>
<feature type="transmembrane region" description="Helical" evidence="7">
    <location>
        <begin position="281"/>
        <end position="305"/>
    </location>
</feature>
<feature type="region of interest" description="Disordered" evidence="8">
    <location>
        <begin position="1"/>
        <end position="26"/>
    </location>
</feature>
<sequence>MAQSSPSLTAKTAGVPPAPPRRKRAGSRAERLAPLVLVAPAVLVIVVMRLWPLLLGINFSFTGDGDRDGTAVGFDNYLTLFDDPLFRTALRNVGLLVLLLPVAVAIPGLLATFIYLKVPGHRVYRGVYFFPAVLSPVIVGAIFTLLLAYDGPLNTLLGGVGIGPVDWLGDPDVAIFAVVGVHVWATFGMALVVFLAGFATLDPSLLDAAEVDGASLSQTIRHVIVPGLSRTIQFVLVTTMIGMLTSMFGLLYVMTSGGPEGSTYLPEYYIWTQQGQMNRPALASAASTALFLIMLVVGLAQIGVLRRATGKEDR</sequence>
<dbReference type="PANTHER" id="PTHR30193:SF41">
    <property type="entry name" value="DIACETYLCHITOBIOSE UPTAKE SYSTEM PERMEASE PROTEIN NGCF"/>
    <property type="match status" value="1"/>
</dbReference>
<dbReference type="RefSeq" id="WP_259622566.1">
    <property type="nucleotide sequence ID" value="NZ_JANYMP010000003.1"/>
</dbReference>
<evidence type="ECO:0000256" key="6">
    <source>
        <dbReference type="ARBA" id="ARBA00023136"/>
    </source>
</evidence>
<accession>A0A9X2VKX1</accession>
<evidence type="ECO:0000256" key="8">
    <source>
        <dbReference type="SAM" id="MobiDB-lite"/>
    </source>
</evidence>
<proteinExistence type="inferred from homology"/>
<evidence type="ECO:0000259" key="9">
    <source>
        <dbReference type="PROSITE" id="PS50928"/>
    </source>
</evidence>
<dbReference type="PANTHER" id="PTHR30193">
    <property type="entry name" value="ABC TRANSPORTER PERMEASE PROTEIN"/>
    <property type="match status" value="1"/>
</dbReference>
<evidence type="ECO:0000256" key="7">
    <source>
        <dbReference type="RuleBase" id="RU363032"/>
    </source>
</evidence>
<feature type="transmembrane region" description="Helical" evidence="7">
    <location>
        <begin position="128"/>
        <end position="149"/>
    </location>
</feature>
<dbReference type="Pfam" id="PF00528">
    <property type="entry name" value="BPD_transp_1"/>
    <property type="match status" value="1"/>
</dbReference>
<keyword evidence="4 7" id="KW-0812">Transmembrane</keyword>
<evidence type="ECO:0000256" key="1">
    <source>
        <dbReference type="ARBA" id="ARBA00004651"/>
    </source>
</evidence>
<dbReference type="SUPFAM" id="SSF161098">
    <property type="entry name" value="MetI-like"/>
    <property type="match status" value="1"/>
</dbReference>
<dbReference type="Gene3D" id="1.10.3720.10">
    <property type="entry name" value="MetI-like"/>
    <property type="match status" value="1"/>
</dbReference>
<comment type="caution">
    <text evidence="10">The sequence shown here is derived from an EMBL/GenBank/DDBJ whole genome shotgun (WGS) entry which is preliminary data.</text>
</comment>
<feature type="transmembrane region" description="Helical" evidence="7">
    <location>
        <begin position="93"/>
        <end position="116"/>
    </location>
</feature>
<keyword evidence="2 7" id="KW-0813">Transport</keyword>
<organism evidence="10 11">
    <name type="scientific">Umezawaea endophytica</name>
    <dbReference type="NCBI Taxonomy" id="1654476"/>
    <lineage>
        <taxon>Bacteria</taxon>
        <taxon>Bacillati</taxon>
        <taxon>Actinomycetota</taxon>
        <taxon>Actinomycetes</taxon>
        <taxon>Pseudonocardiales</taxon>
        <taxon>Pseudonocardiaceae</taxon>
        <taxon>Umezawaea</taxon>
    </lineage>
</organism>
<evidence type="ECO:0000256" key="3">
    <source>
        <dbReference type="ARBA" id="ARBA00022475"/>
    </source>
</evidence>
<reference evidence="10" key="1">
    <citation type="submission" date="2022-08" db="EMBL/GenBank/DDBJ databases">
        <authorList>
            <person name="Tistechok S."/>
            <person name="Samborskyy M."/>
            <person name="Roman I."/>
        </authorList>
    </citation>
    <scope>NUCLEOTIDE SEQUENCE</scope>
    <source>
        <strain evidence="10">DSM 103496</strain>
    </source>
</reference>
<keyword evidence="11" id="KW-1185">Reference proteome</keyword>
<dbReference type="GO" id="GO:0055085">
    <property type="term" value="P:transmembrane transport"/>
    <property type="evidence" value="ECO:0007669"/>
    <property type="project" value="InterPro"/>
</dbReference>